<gene>
    <name evidence="2" type="ORF">Tci_580262</name>
</gene>
<feature type="non-terminal residue" evidence="2">
    <location>
        <position position="1"/>
    </location>
</feature>
<evidence type="ECO:0000256" key="1">
    <source>
        <dbReference type="SAM" id="MobiDB-lite"/>
    </source>
</evidence>
<feature type="compositionally biased region" description="Polar residues" evidence="1">
    <location>
        <begin position="90"/>
        <end position="105"/>
    </location>
</feature>
<protein>
    <submittedName>
        <fullName evidence="2">Ribonuclease H-like domain-containing protein</fullName>
    </submittedName>
</protein>
<feature type="compositionally biased region" description="Basic and acidic residues" evidence="1">
    <location>
        <begin position="107"/>
        <end position="126"/>
    </location>
</feature>
<dbReference type="AlphaFoldDB" id="A0A699J3A6"/>
<feature type="region of interest" description="Disordered" evidence="1">
    <location>
        <begin position="90"/>
        <end position="129"/>
    </location>
</feature>
<evidence type="ECO:0000313" key="2">
    <source>
        <dbReference type="EMBL" id="GFA08290.1"/>
    </source>
</evidence>
<name>A0A699J3A6_TANCI</name>
<sequence length="186" mass="20827">EEPKEEELLVNELLKQNSVLFIDTGCFVLSLDFKLNDESRVLLKVPRRNNMYTFDMKNIVPKESLTCPVVKATLDESMLWHRRLDGSIFDTSSKNASNDEQQPSSDAGHKDVEGVRKESGIGDQERPSLNTANLIVNTAGPSINTASTNDNAKVDMRKFSNTYQVPTTPNTRIHKDHSLDHVIGDV</sequence>
<reference evidence="2" key="1">
    <citation type="journal article" date="2019" name="Sci. Rep.">
        <title>Draft genome of Tanacetum cinerariifolium, the natural source of mosquito coil.</title>
        <authorList>
            <person name="Yamashiro T."/>
            <person name="Shiraishi A."/>
            <person name="Satake H."/>
            <person name="Nakayama K."/>
        </authorList>
    </citation>
    <scope>NUCLEOTIDE SEQUENCE</scope>
</reference>
<comment type="caution">
    <text evidence="2">The sequence shown here is derived from an EMBL/GenBank/DDBJ whole genome shotgun (WGS) entry which is preliminary data.</text>
</comment>
<dbReference type="EMBL" id="BKCJ010366298">
    <property type="protein sequence ID" value="GFA08290.1"/>
    <property type="molecule type" value="Genomic_DNA"/>
</dbReference>
<proteinExistence type="predicted"/>
<organism evidence="2">
    <name type="scientific">Tanacetum cinerariifolium</name>
    <name type="common">Dalmatian daisy</name>
    <name type="synonym">Chrysanthemum cinerariifolium</name>
    <dbReference type="NCBI Taxonomy" id="118510"/>
    <lineage>
        <taxon>Eukaryota</taxon>
        <taxon>Viridiplantae</taxon>
        <taxon>Streptophyta</taxon>
        <taxon>Embryophyta</taxon>
        <taxon>Tracheophyta</taxon>
        <taxon>Spermatophyta</taxon>
        <taxon>Magnoliopsida</taxon>
        <taxon>eudicotyledons</taxon>
        <taxon>Gunneridae</taxon>
        <taxon>Pentapetalae</taxon>
        <taxon>asterids</taxon>
        <taxon>campanulids</taxon>
        <taxon>Asterales</taxon>
        <taxon>Asteraceae</taxon>
        <taxon>Asteroideae</taxon>
        <taxon>Anthemideae</taxon>
        <taxon>Anthemidinae</taxon>
        <taxon>Tanacetum</taxon>
    </lineage>
</organism>
<accession>A0A699J3A6</accession>